<evidence type="ECO:0000256" key="8">
    <source>
        <dbReference type="ARBA" id="ARBA00022723"/>
    </source>
</evidence>
<dbReference type="AlphaFoldDB" id="A0A0U2YTQ8"/>
<comment type="similarity">
    <text evidence="16">In the central section; belongs to the NarJ/NarW family.</text>
</comment>
<evidence type="ECO:0000256" key="20">
    <source>
        <dbReference type="PIRSR" id="PIRSR603816-1"/>
    </source>
</evidence>
<feature type="binding site" description="axial binding residue" evidence="20">
    <location>
        <position position="68"/>
    </location>
    <ligand>
        <name>heme b</name>
        <dbReference type="ChEBI" id="CHEBI:60344"/>
        <label>1</label>
    </ligand>
    <ligandPart>
        <name>Fe</name>
        <dbReference type="ChEBI" id="CHEBI:18248"/>
    </ligandPart>
</feature>
<feature type="binding site" description="axial binding residue" evidence="20">
    <location>
        <position position="200"/>
    </location>
    <ligand>
        <name>heme b</name>
        <dbReference type="ChEBI" id="CHEBI:60344"/>
        <label>1</label>
    </ligand>
    <ligandPart>
        <name>Fe</name>
        <dbReference type="ChEBI" id="CHEBI:18248"/>
    </ligandPart>
</feature>
<evidence type="ECO:0000256" key="7">
    <source>
        <dbReference type="ARBA" id="ARBA00022692"/>
    </source>
</evidence>
<evidence type="ECO:0000256" key="22">
    <source>
        <dbReference type="SAM" id="Phobius"/>
    </source>
</evidence>
<dbReference type="PANTHER" id="PTHR30598">
    <property type="entry name" value="NITRATE REDUCTASE PRIVATE CHAPERONE, REDOX ENZYME MATURATION PROTEIN REMP FAMILY"/>
    <property type="match status" value="1"/>
</dbReference>
<comment type="similarity">
    <text evidence="17">In the C-terminal section; belongs to the nitrate reductase gamma subunit family.</text>
</comment>
<keyword evidence="7 22" id="KW-0812">Transmembrane</keyword>
<evidence type="ECO:0000256" key="19">
    <source>
        <dbReference type="ARBA" id="ARBA00071287"/>
    </source>
</evidence>
<keyword evidence="10 22" id="KW-1133">Transmembrane helix</keyword>
<evidence type="ECO:0000256" key="4">
    <source>
        <dbReference type="ARBA" id="ARBA00022448"/>
    </source>
</evidence>
<evidence type="ECO:0000256" key="6">
    <source>
        <dbReference type="ARBA" id="ARBA00022617"/>
    </source>
</evidence>
<keyword evidence="4" id="KW-0813">Transport</keyword>
<evidence type="ECO:0000259" key="23">
    <source>
        <dbReference type="Pfam" id="PF02665"/>
    </source>
</evidence>
<evidence type="ECO:0000256" key="1">
    <source>
        <dbReference type="ARBA" id="ARBA00001942"/>
    </source>
</evidence>
<dbReference type="Gene3D" id="1.20.950.20">
    <property type="entry name" value="Transmembrane di-heme cytochromes, Chain C"/>
    <property type="match status" value="1"/>
</dbReference>
<feature type="binding site" description="axial binding residue" evidence="20">
    <location>
        <position position="78"/>
    </location>
    <ligand>
        <name>heme b</name>
        <dbReference type="ChEBI" id="CHEBI:60344"/>
        <label>1</label>
    </ligand>
    <ligandPart>
        <name>Fe</name>
        <dbReference type="ChEBI" id="CHEBI:18248"/>
    </ligandPart>
</feature>
<evidence type="ECO:0000313" key="27">
    <source>
        <dbReference type="Proteomes" id="UP000321155"/>
    </source>
</evidence>
<dbReference type="PANTHER" id="PTHR30598:SF3">
    <property type="entry name" value="RESPIRATORY NITRATE REDUCTASE 1 GAMMA CHAIN"/>
    <property type="match status" value="1"/>
</dbReference>
<comment type="subcellular location">
    <subcellularLocation>
        <location evidence="3">Cell membrane</location>
        <topology evidence="3">Multi-pass membrane protein</topology>
    </subcellularLocation>
</comment>
<dbReference type="STRING" id="446860.AS188_03185"/>
<evidence type="ECO:0000256" key="16">
    <source>
        <dbReference type="ARBA" id="ARBA00061095"/>
    </source>
</evidence>
<protein>
    <recommendedName>
        <fullName evidence="19">Nitrate reductase-like protein NarX</fullName>
    </recommendedName>
</protein>
<dbReference type="OrthoDB" id="9788113at2"/>
<feature type="transmembrane region" description="Helical" evidence="22">
    <location>
        <begin position="202"/>
        <end position="228"/>
    </location>
</feature>
<dbReference type="GO" id="GO:0046872">
    <property type="term" value="F:metal ion binding"/>
    <property type="evidence" value="ECO:0007669"/>
    <property type="project" value="UniProtKB-KW"/>
</dbReference>
<comment type="cofactor">
    <cofactor evidence="2">
        <name>heme b</name>
        <dbReference type="ChEBI" id="CHEBI:60344"/>
    </cofactor>
</comment>
<dbReference type="InterPro" id="IPR036197">
    <property type="entry name" value="NarG-like_sf"/>
</dbReference>
<keyword evidence="6 20" id="KW-0349">Heme</keyword>
<dbReference type="GO" id="GO:0008940">
    <property type="term" value="F:nitrate reductase activity"/>
    <property type="evidence" value="ECO:0007669"/>
    <property type="project" value="InterPro"/>
</dbReference>
<feature type="region of interest" description="Disordered" evidence="21">
    <location>
        <begin position="256"/>
        <end position="277"/>
    </location>
</feature>
<dbReference type="RefSeq" id="WP_058857624.1">
    <property type="nucleotide sequence ID" value="NZ_BJZR01000146.1"/>
</dbReference>
<reference evidence="25 27" key="2">
    <citation type="submission" date="2019-07" db="EMBL/GenBank/DDBJ databases">
        <title>Whole genome shotgun sequence of Kocuria flava NBRC 107626.</title>
        <authorList>
            <person name="Hosoyama A."/>
            <person name="Uohara A."/>
            <person name="Ohji S."/>
            <person name="Ichikawa N."/>
        </authorList>
    </citation>
    <scope>NUCLEOTIDE SEQUENCE [LARGE SCALE GENOMIC DNA]</scope>
    <source>
        <strain evidence="25 27">NBRC 107626</strain>
    </source>
</reference>
<evidence type="ECO:0000256" key="5">
    <source>
        <dbReference type="ARBA" id="ARBA00022475"/>
    </source>
</evidence>
<dbReference type="GO" id="GO:0019645">
    <property type="term" value="P:anaerobic electron transport chain"/>
    <property type="evidence" value="ECO:0007669"/>
    <property type="project" value="TreeGrafter"/>
</dbReference>
<keyword evidence="14 22" id="KW-0472">Membrane</keyword>
<evidence type="ECO:0000256" key="2">
    <source>
        <dbReference type="ARBA" id="ARBA00001970"/>
    </source>
</evidence>
<keyword evidence="8" id="KW-0479">Metal-binding</keyword>
<keyword evidence="11" id="KW-0560">Oxidoreductase</keyword>
<keyword evidence="27" id="KW-1185">Reference proteome</keyword>
<feature type="transmembrane region" description="Helical" evidence="22">
    <location>
        <begin position="99"/>
        <end position="123"/>
    </location>
</feature>
<comment type="similarity">
    <text evidence="18">In the N-terminal section; belongs to the nitrate reductase alpha subunit family.</text>
</comment>
<evidence type="ECO:0000256" key="11">
    <source>
        <dbReference type="ARBA" id="ARBA00023002"/>
    </source>
</evidence>
<comment type="cofactor">
    <cofactor evidence="1">
        <name>Mo-bis(molybdopterin guanine dinucleotide)</name>
        <dbReference type="ChEBI" id="CHEBI:60539"/>
    </cofactor>
</comment>
<keyword evidence="12 20" id="KW-0408">Iron</keyword>
<dbReference type="InterPro" id="IPR023234">
    <property type="entry name" value="NarG-like_domain"/>
</dbReference>
<dbReference type="KEGG" id="kfv:AS188_03185"/>
<dbReference type="GO" id="GO:0009325">
    <property type="term" value="C:nitrate reductase complex"/>
    <property type="evidence" value="ECO:0007669"/>
    <property type="project" value="InterPro"/>
</dbReference>
<evidence type="ECO:0000256" key="12">
    <source>
        <dbReference type="ARBA" id="ARBA00023004"/>
    </source>
</evidence>
<evidence type="ECO:0000256" key="14">
    <source>
        <dbReference type="ARBA" id="ARBA00023136"/>
    </source>
</evidence>
<proteinExistence type="inferred from homology"/>
<evidence type="ECO:0000256" key="13">
    <source>
        <dbReference type="ARBA" id="ARBA00023063"/>
    </source>
</evidence>
<dbReference type="GO" id="GO:0005886">
    <property type="term" value="C:plasma membrane"/>
    <property type="evidence" value="ECO:0007669"/>
    <property type="project" value="UniProtKB-SubCell"/>
</dbReference>
<dbReference type="GO" id="GO:0020037">
    <property type="term" value="F:heme binding"/>
    <property type="evidence" value="ECO:0007669"/>
    <property type="project" value="TreeGrafter"/>
</dbReference>
<dbReference type="InterPro" id="IPR051936">
    <property type="entry name" value="Heme-iron_electron_transfer"/>
</dbReference>
<organism evidence="24 26">
    <name type="scientific">Kocuria flava</name>
    <dbReference type="NCBI Taxonomy" id="446860"/>
    <lineage>
        <taxon>Bacteria</taxon>
        <taxon>Bacillati</taxon>
        <taxon>Actinomycetota</taxon>
        <taxon>Actinomycetes</taxon>
        <taxon>Micrococcales</taxon>
        <taxon>Micrococcaceae</taxon>
        <taxon>Kocuria</taxon>
    </lineage>
</organism>
<dbReference type="GO" id="GO:0042128">
    <property type="term" value="P:nitrate assimilation"/>
    <property type="evidence" value="ECO:0007669"/>
    <property type="project" value="UniProtKB-KW"/>
</dbReference>
<dbReference type="NCBIfam" id="TIGR00351">
    <property type="entry name" value="narI"/>
    <property type="match status" value="1"/>
</dbReference>
<dbReference type="FunFam" id="1.20.950.20:FF:000001">
    <property type="entry name" value="Respiratory nitrate reductase subunit gamma"/>
    <property type="match status" value="1"/>
</dbReference>
<evidence type="ECO:0000256" key="18">
    <source>
        <dbReference type="ARBA" id="ARBA00061480"/>
    </source>
</evidence>
<dbReference type="Proteomes" id="UP000057181">
    <property type="component" value="Chromosome"/>
</dbReference>
<feature type="transmembrane region" description="Helical" evidence="22">
    <location>
        <begin position="18"/>
        <end position="38"/>
    </location>
</feature>
<dbReference type="GO" id="GO:0009055">
    <property type="term" value="F:electron transfer activity"/>
    <property type="evidence" value="ECO:0007669"/>
    <property type="project" value="TreeGrafter"/>
</dbReference>
<dbReference type="EMBL" id="CP013254">
    <property type="protein sequence ID" value="ALU38913.1"/>
    <property type="molecule type" value="Genomic_DNA"/>
</dbReference>
<accession>A0A0U2YTQ8</accession>
<gene>
    <name evidence="25" type="primary">narI_2</name>
    <name evidence="24" type="ORF">AS188_03185</name>
    <name evidence="25" type="ORF">KFL01_29450</name>
</gene>
<evidence type="ECO:0000256" key="17">
    <source>
        <dbReference type="ARBA" id="ARBA00061196"/>
    </source>
</evidence>
<keyword evidence="9" id="KW-0249">Electron transport</keyword>
<evidence type="ECO:0000256" key="3">
    <source>
        <dbReference type="ARBA" id="ARBA00004651"/>
    </source>
</evidence>
<keyword evidence="5" id="KW-1003">Cell membrane</keyword>
<evidence type="ECO:0000256" key="10">
    <source>
        <dbReference type="ARBA" id="ARBA00022989"/>
    </source>
</evidence>
<feature type="transmembrane region" description="Helical" evidence="22">
    <location>
        <begin position="59"/>
        <end position="79"/>
    </location>
</feature>
<evidence type="ECO:0000256" key="21">
    <source>
        <dbReference type="SAM" id="MobiDB-lite"/>
    </source>
</evidence>
<evidence type="ECO:0000313" key="25">
    <source>
        <dbReference type="EMBL" id="GEO93639.1"/>
    </source>
</evidence>
<evidence type="ECO:0000256" key="9">
    <source>
        <dbReference type="ARBA" id="ARBA00022982"/>
    </source>
</evidence>
<reference evidence="24 26" key="1">
    <citation type="submission" date="2015-11" db="EMBL/GenBank/DDBJ databases">
        <title>Complete Genome Sequence of Kocuria flava strain HO-9041.</title>
        <authorList>
            <person name="Zhou M."/>
            <person name="Dai J."/>
        </authorList>
    </citation>
    <scope>NUCLEOTIDE SEQUENCE [LARGE SCALE GENOMIC DNA]</scope>
    <source>
        <strain evidence="24 26">HO-9041</strain>
    </source>
</reference>
<comment type="function">
    <text evidence="15">Does not seem to have nitrate reductase activity.</text>
</comment>
<keyword evidence="13" id="KW-0534">Nitrate assimilation</keyword>
<evidence type="ECO:0000313" key="26">
    <source>
        <dbReference type="Proteomes" id="UP000057181"/>
    </source>
</evidence>
<evidence type="ECO:0000313" key="24">
    <source>
        <dbReference type="EMBL" id="ALU38913.1"/>
    </source>
</evidence>
<sequence length="277" mass="30804">MNPMAPALQNVDVGVSSILLWGVLPYVVLAIVIGGTIWRYKYDQFGWTTRSSQLYESRILRIASPLFHFGILAVLAGHIMGLFIPSSWTEAVGMTEGMYHFLALSIGTIAGVGTLLGIVLLVWRRRTTGPVFMATTKNDKFMYVMLLAALLTGLATTVISVLDHGVPDYRQTVSPWFRSIWIFQPDVAAMAAAGPSFKLHALWAMALFAIWPFTRLVHAFTAPVHYLFRPYIVYRSRDRGSSSHLAPVRRGWEPVGTQDRVRGTTKAPTGRSRAGRH</sequence>
<feature type="domain" description="NarG-like" evidence="23">
    <location>
        <begin position="18"/>
        <end position="237"/>
    </location>
</feature>
<dbReference type="Proteomes" id="UP000321155">
    <property type="component" value="Unassembled WGS sequence"/>
</dbReference>
<dbReference type="EMBL" id="BJZR01000146">
    <property type="protein sequence ID" value="GEO93639.1"/>
    <property type="molecule type" value="Genomic_DNA"/>
</dbReference>
<feature type="binding site" description="axial binding residue" evidence="20">
    <location>
        <position position="218"/>
    </location>
    <ligand>
        <name>heme b</name>
        <dbReference type="ChEBI" id="CHEBI:60344"/>
        <label>1</label>
    </ligand>
    <ligandPart>
        <name>Fe</name>
        <dbReference type="ChEBI" id="CHEBI:18248"/>
    </ligandPart>
</feature>
<name>A0A0U2YTQ8_9MICC</name>
<dbReference type="InterPro" id="IPR003816">
    <property type="entry name" value="Nitrate_red_gam"/>
</dbReference>
<dbReference type="Pfam" id="PF02665">
    <property type="entry name" value="Nitrate_red_gam"/>
    <property type="match status" value="1"/>
</dbReference>
<evidence type="ECO:0000256" key="15">
    <source>
        <dbReference type="ARBA" id="ARBA00056200"/>
    </source>
</evidence>
<feature type="transmembrane region" description="Helical" evidence="22">
    <location>
        <begin position="143"/>
        <end position="162"/>
    </location>
</feature>
<dbReference type="SUPFAM" id="SSF103501">
    <property type="entry name" value="Respiratory nitrate reductase 1 gamma chain"/>
    <property type="match status" value="1"/>
</dbReference>